<reference evidence="15" key="1">
    <citation type="submission" date="2021-06" db="EMBL/GenBank/DDBJ databases">
        <authorList>
            <person name="Hodson N. C."/>
            <person name="Mongue J. A."/>
            <person name="Jaron S. K."/>
        </authorList>
    </citation>
    <scope>NUCLEOTIDE SEQUENCE</scope>
</reference>
<feature type="compositionally biased region" description="Low complexity" evidence="12">
    <location>
        <begin position="31"/>
        <end position="44"/>
    </location>
</feature>
<evidence type="ECO:0000256" key="7">
    <source>
        <dbReference type="ARBA" id="ARBA00023002"/>
    </source>
</evidence>
<keyword evidence="4 13" id="KW-0812">Transmembrane</keyword>
<evidence type="ECO:0000256" key="11">
    <source>
        <dbReference type="ARBA" id="ARBA00023160"/>
    </source>
</evidence>
<organism evidence="15 16">
    <name type="scientific">Allacma fusca</name>
    <dbReference type="NCBI Taxonomy" id="39272"/>
    <lineage>
        <taxon>Eukaryota</taxon>
        <taxon>Metazoa</taxon>
        <taxon>Ecdysozoa</taxon>
        <taxon>Arthropoda</taxon>
        <taxon>Hexapoda</taxon>
        <taxon>Collembola</taxon>
        <taxon>Symphypleona</taxon>
        <taxon>Sminthuridae</taxon>
        <taxon>Allacma</taxon>
    </lineage>
</organism>
<evidence type="ECO:0000256" key="1">
    <source>
        <dbReference type="ARBA" id="ARBA00004141"/>
    </source>
</evidence>
<keyword evidence="10 13" id="KW-0472">Membrane</keyword>
<dbReference type="InterPro" id="IPR015876">
    <property type="entry name" value="Acyl-CoA_DS"/>
</dbReference>
<evidence type="ECO:0000313" key="16">
    <source>
        <dbReference type="Proteomes" id="UP000708208"/>
    </source>
</evidence>
<comment type="caution">
    <text evidence="15">The sequence shown here is derived from an EMBL/GenBank/DDBJ whole genome shotgun (WGS) entry which is preliminary data.</text>
</comment>
<keyword evidence="11" id="KW-0275">Fatty acid biosynthesis</keyword>
<feature type="compositionally biased region" description="Basic and acidic residues" evidence="12">
    <location>
        <begin position="56"/>
        <end position="72"/>
    </location>
</feature>
<dbReference type="InterPro" id="IPR005804">
    <property type="entry name" value="FA_desaturase_dom"/>
</dbReference>
<keyword evidence="7" id="KW-0560">Oxidoreductase</keyword>
<evidence type="ECO:0000256" key="4">
    <source>
        <dbReference type="ARBA" id="ARBA00022692"/>
    </source>
</evidence>
<evidence type="ECO:0000256" key="2">
    <source>
        <dbReference type="ARBA" id="ARBA00009295"/>
    </source>
</evidence>
<evidence type="ECO:0000256" key="12">
    <source>
        <dbReference type="SAM" id="MobiDB-lite"/>
    </source>
</evidence>
<keyword evidence="5" id="KW-0276">Fatty acid metabolism</keyword>
<name>A0A8J2K6C7_9HEXA</name>
<keyword evidence="16" id="KW-1185">Reference proteome</keyword>
<dbReference type="GO" id="GO:0006636">
    <property type="term" value="P:unsaturated fatty acid biosynthetic process"/>
    <property type="evidence" value="ECO:0007669"/>
    <property type="project" value="TreeGrafter"/>
</dbReference>
<dbReference type="GO" id="GO:0004768">
    <property type="term" value="F:stearoyl-CoA 9-desaturase activity"/>
    <property type="evidence" value="ECO:0007669"/>
    <property type="project" value="TreeGrafter"/>
</dbReference>
<dbReference type="OrthoDB" id="10260134at2759"/>
<feature type="domain" description="Fatty acid desaturase" evidence="14">
    <location>
        <begin position="114"/>
        <end position="318"/>
    </location>
</feature>
<comment type="subcellular location">
    <subcellularLocation>
        <location evidence="1">Membrane</location>
        <topology evidence="1">Multi-pass membrane protein</topology>
    </subcellularLocation>
</comment>
<dbReference type="EMBL" id="CAJVCH010230359">
    <property type="protein sequence ID" value="CAG7732389.1"/>
    <property type="molecule type" value="Genomic_DNA"/>
</dbReference>
<dbReference type="GO" id="GO:0005506">
    <property type="term" value="F:iron ion binding"/>
    <property type="evidence" value="ECO:0007669"/>
    <property type="project" value="TreeGrafter"/>
</dbReference>
<feature type="region of interest" description="Disordered" evidence="12">
    <location>
        <begin position="31"/>
        <end position="72"/>
    </location>
</feature>
<evidence type="ECO:0000256" key="8">
    <source>
        <dbReference type="ARBA" id="ARBA00023004"/>
    </source>
</evidence>
<dbReference type="AlphaFoldDB" id="A0A8J2K6C7"/>
<evidence type="ECO:0000256" key="13">
    <source>
        <dbReference type="SAM" id="Phobius"/>
    </source>
</evidence>
<proteinExistence type="inferred from homology"/>
<sequence length="414" mass="47665">MAPAPTSTKTLTTTGNGTVMKTTEESFKLTSTSNGSALSNGLNSPLVTSSNGKVSESLREKTGSKTDNSKSKRIEDEEPLKLVWRNVFLFIYLHTAAFYGAYLWLSGQVMWQTFLWGFLFYCMSGFGITGGAHRYWAHRAFKANTPLRLILAFMQTVAFQNSIHEWCRDHRVHHKFTESNADPHDARRGFIFAHIGWLMCRKHKDVKEKGKCIDMSDLEADPIVMFQKNYYVPLVLTISFFIPTLVPWLFWGENFITAWFFAAQFRYCITLHMTWLVNSAAHMWGLRPYDKTINPAENKSVAFWAFGEGWHNYHHVFPWDYKTAEVGQYRYNFTAAFIDFFAWLGWAYDLKSVPKNIVLQRVCRTGDGSHANHVHTESEKEFEHPEAGPWGWGDADIPPEDIAVTEILYSQKEE</sequence>
<evidence type="ECO:0000259" key="14">
    <source>
        <dbReference type="Pfam" id="PF00487"/>
    </source>
</evidence>
<feature type="transmembrane region" description="Helical" evidence="13">
    <location>
        <begin position="230"/>
        <end position="250"/>
    </location>
</feature>
<evidence type="ECO:0000256" key="5">
    <source>
        <dbReference type="ARBA" id="ARBA00022832"/>
    </source>
</evidence>
<comment type="similarity">
    <text evidence="2">Belongs to the fatty acid desaturase type 1 family.</text>
</comment>
<evidence type="ECO:0000313" key="15">
    <source>
        <dbReference type="EMBL" id="CAG7732389.1"/>
    </source>
</evidence>
<dbReference type="GO" id="GO:0005789">
    <property type="term" value="C:endoplasmic reticulum membrane"/>
    <property type="evidence" value="ECO:0007669"/>
    <property type="project" value="TreeGrafter"/>
</dbReference>
<protein>
    <recommendedName>
        <fullName evidence="14">Fatty acid desaturase domain-containing protein</fullName>
    </recommendedName>
</protein>
<feature type="compositionally biased region" description="Polar residues" evidence="12">
    <location>
        <begin position="45"/>
        <end position="54"/>
    </location>
</feature>
<keyword evidence="3" id="KW-0444">Lipid biosynthesis</keyword>
<dbReference type="PANTHER" id="PTHR11351">
    <property type="entry name" value="ACYL-COA DESATURASE"/>
    <property type="match status" value="1"/>
</dbReference>
<accession>A0A8J2K6C7</accession>
<evidence type="ECO:0000256" key="9">
    <source>
        <dbReference type="ARBA" id="ARBA00023098"/>
    </source>
</evidence>
<dbReference type="PANTHER" id="PTHR11351:SF31">
    <property type="entry name" value="DESATURASE 1, ISOFORM A-RELATED"/>
    <property type="match status" value="1"/>
</dbReference>
<feature type="transmembrane region" description="Helical" evidence="13">
    <location>
        <begin position="114"/>
        <end position="132"/>
    </location>
</feature>
<keyword evidence="8" id="KW-0408">Iron</keyword>
<gene>
    <name evidence="15" type="ORF">AFUS01_LOCUS20909</name>
</gene>
<keyword evidence="9" id="KW-0443">Lipid metabolism</keyword>
<dbReference type="CDD" id="cd03505">
    <property type="entry name" value="Delta9-FADS-like"/>
    <property type="match status" value="1"/>
</dbReference>
<dbReference type="Proteomes" id="UP000708208">
    <property type="component" value="Unassembled WGS sequence"/>
</dbReference>
<feature type="transmembrane region" description="Helical" evidence="13">
    <location>
        <begin position="82"/>
        <end position="102"/>
    </location>
</feature>
<evidence type="ECO:0000256" key="3">
    <source>
        <dbReference type="ARBA" id="ARBA00022516"/>
    </source>
</evidence>
<dbReference type="Pfam" id="PF00487">
    <property type="entry name" value="FA_desaturase"/>
    <property type="match status" value="1"/>
</dbReference>
<evidence type="ECO:0000256" key="10">
    <source>
        <dbReference type="ARBA" id="ARBA00023136"/>
    </source>
</evidence>
<keyword evidence="6 13" id="KW-1133">Transmembrane helix</keyword>
<evidence type="ECO:0000256" key="6">
    <source>
        <dbReference type="ARBA" id="ARBA00022989"/>
    </source>
</evidence>